<name>A0ABZ0HQG5_9HYPH</name>
<evidence type="ECO:0000313" key="14">
    <source>
        <dbReference type="EMBL" id="WOJ89000.1"/>
    </source>
</evidence>
<evidence type="ECO:0000256" key="3">
    <source>
        <dbReference type="ARBA" id="ARBA00004910"/>
    </source>
</evidence>
<dbReference type="InterPro" id="IPR002125">
    <property type="entry name" value="CMP_dCMP_dom"/>
</dbReference>
<evidence type="ECO:0000256" key="2">
    <source>
        <dbReference type="ARBA" id="ARBA00004882"/>
    </source>
</evidence>
<keyword evidence="7 12" id="KW-0479">Metal-binding</keyword>
<dbReference type="NCBIfam" id="TIGR00326">
    <property type="entry name" value="eubact_ribD"/>
    <property type="match status" value="1"/>
</dbReference>
<dbReference type="Pfam" id="PF00383">
    <property type="entry name" value="dCMP_cyt_deam_1"/>
    <property type="match status" value="1"/>
</dbReference>
<reference evidence="14 15" key="1">
    <citation type="submission" date="2023-10" db="EMBL/GenBank/DDBJ databases">
        <title>Novel methanotroph of the genus Methylocapsa from a subarctic wetland.</title>
        <authorList>
            <person name="Belova S.E."/>
            <person name="Oshkin I.Y."/>
            <person name="Miroshnikov K."/>
            <person name="Dedysh S.N."/>
        </authorList>
    </citation>
    <scope>NUCLEOTIDE SEQUENCE [LARGE SCALE GENOMIC DNA]</scope>
    <source>
        <strain evidence="14 15">RX1</strain>
    </source>
</reference>
<comment type="similarity">
    <text evidence="4 12">In the N-terminal section; belongs to the cytidine and deoxycytidylate deaminase family.</text>
</comment>
<dbReference type="EC" id="3.5.4.26" evidence="12"/>
<dbReference type="Proteomes" id="UP001626536">
    <property type="component" value="Chromosome"/>
</dbReference>
<keyword evidence="8 12" id="KW-0862">Zinc</keyword>
<dbReference type="Pfam" id="PF01872">
    <property type="entry name" value="RibD_C"/>
    <property type="match status" value="1"/>
</dbReference>
<evidence type="ECO:0000259" key="13">
    <source>
        <dbReference type="PROSITE" id="PS51747"/>
    </source>
</evidence>
<dbReference type="EMBL" id="CP136862">
    <property type="protein sequence ID" value="WOJ89000.1"/>
    <property type="molecule type" value="Genomic_DNA"/>
</dbReference>
<keyword evidence="12 14" id="KW-0378">Hydrolase</keyword>
<comment type="pathway">
    <text evidence="2 12">Cofactor biosynthesis; riboflavin biosynthesis; 5-amino-6-(D-ribitylamino)uracil from GTP: step 2/4.</text>
</comment>
<comment type="pathway">
    <text evidence="3 12">Cofactor biosynthesis; riboflavin biosynthesis; 5-amino-6-(D-ribitylamino)uracil from GTP: step 3/4.</text>
</comment>
<dbReference type="PROSITE" id="PS00903">
    <property type="entry name" value="CYT_DCMP_DEAMINASES_1"/>
    <property type="match status" value="1"/>
</dbReference>
<keyword evidence="11" id="KW-0511">Multifunctional enzyme</keyword>
<protein>
    <recommendedName>
        <fullName evidence="12">Riboflavin biosynthesis protein RibD</fullName>
    </recommendedName>
    <domain>
        <recommendedName>
            <fullName evidence="12">Diaminohydroxyphosphoribosylaminopyrimidine deaminase</fullName>
            <shortName evidence="12">DRAP deaminase</shortName>
            <ecNumber evidence="12">3.5.4.26</ecNumber>
        </recommendedName>
        <alternativeName>
            <fullName evidence="12">Riboflavin-specific deaminase</fullName>
        </alternativeName>
    </domain>
    <domain>
        <recommendedName>
            <fullName evidence="12">5-amino-6-(5-phosphoribosylamino)uracil reductase</fullName>
            <ecNumber evidence="12">1.1.1.193</ecNumber>
        </recommendedName>
        <alternativeName>
            <fullName evidence="12">HTP reductase</fullName>
        </alternativeName>
    </domain>
</protein>
<comment type="function">
    <text evidence="1 12">Converts 2,5-diamino-6-(ribosylamino)-4(3h)-pyrimidinone 5'-phosphate into 5-amino-6-(ribosylamino)-2,4(1h,3h)-pyrimidinedione 5'-phosphate.</text>
</comment>
<evidence type="ECO:0000256" key="9">
    <source>
        <dbReference type="ARBA" id="ARBA00022857"/>
    </source>
</evidence>
<evidence type="ECO:0000256" key="5">
    <source>
        <dbReference type="ARBA" id="ARBA00007417"/>
    </source>
</evidence>
<dbReference type="SUPFAM" id="SSF53927">
    <property type="entry name" value="Cytidine deaminase-like"/>
    <property type="match status" value="1"/>
</dbReference>
<accession>A0ABZ0HQG5</accession>
<evidence type="ECO:0000256" key="6">
    <source>
        <dbReference type="ARBA" id="ARBA00022619"/>
    </source>
</evidence>
<dbReference type="SUPFAM" id="SSF53597">
    <property type="entry name" value="Dihydrofolate reductase-like"/>
    <property type="match status" value="1"/>
</dbReference>
<dbReference type="Gene3D" id="3.40.430.10">
    <property type="entry name" value="Dihydrofolate Reductase, subunit A"/>
    <property type="match status" value="1"/>
</dbReference>
<dbReference type="Gene3D" id="3.40.140.10">
    <property type="entry name" value="Cytidine Deaminase, domain 2"/>
    <property type="match status" value="1"/>
</dbReference>
<dbReference type="PIRSF" id="PIRSF006769">
    <property type="entry name" value="RibD"/>
    <property type="match status" value="1"/>
</dbReference>
<evidence type="ECO:0000256" key="10">
    <source>
        <dbReference type="ARBA" id="ARBA00023002"/>
    </source>
</evidence>
<dbReference type="InterPro" id="IPR024072">
    <property type="entry name" value="DHFR-like_dom_sf"/>
</dbReference>
<comment type="catalytic activity">
    <reaction evidence="12">
        <text>2,5-diamino-6-hydroxy-4-(5-phosphoribosylamino)-pyrimidine + H2O + H(+) = 5-amino-6-(5-phospho-D-ribosylamino)uracil + NH4(+)</text>
        <dbReference type="Rhea" id="RHEA:21868"/>
        <dbReference type="ChEBI" id="CHEBI:15377"/>
        <dbReference type="ChEBI" id="CHEBI:15378"/>
        <dbReference type="ChEBI" id="CHEBI:28938"/>
        <dbReference type="ChEBI" id="CHEBI:58453"/>
        <dbReference type="ChEBI" id="CHEBI:58614"/>
        <dbReference type="EC" id="3.5.4.26"/>
    </reaction>
</comment>
<proteinExistence type="inferred from homology"/>
<evidence type="ECO:0000256" key="11">
    <source>
        <dbReference type="ARBA" id="ARBA00023268"/>
    </source>
</evidence>
<evidence type="ECO:0000256" key="12">
    <source>
        <dbReference type="PIRNR" id="PIRNR006769"/>
    </source>
</evidence>
<evidence type="ECO:0000313" key="15">
    <source>
        <dbReference type="Proteomes" id="UP001626536"/>
    </source>
</evidence>
<dbReference type="PANTHER" id="PTHR38011">
    <property type="entry name" value="DIHYDROFOLATE REDUCTASE FAMILY PROTEIN (AFU_ORTHOLOGUE AFUA_8G06820)"/>
    <property type="match status" value="1"/>
</dbReference>
<dbReference type="CDD" id="cd01284">
    <property type="entry name" value="Riboflavin_deaminase-reductase"/>
    <property type="match status" value="1"/>
</dbReference>
<dbReference type="PANTHER" id="PTHR38011:SF7">
    <property type="entry name" value="2,5-DIAMINO-6-RIBOSYLAMINO-4(3H)-PYRIMIDINONE 5'-PHOSPHATE REDUCTASE"/>
    <property type="match status" value="1"/>
</dbReference>
<organism evidence="14 15">
    <name type="scientific">Methylocapsa polymorpha</name>
    <dbReference type="NCBI Taxonomy" id="3080828"/>
    <lineage>
        <taxon>Bacteria</taxon>
        <taxon>Pseudomonadati</taxon>
        <taxon>Pseudomonadota</taxon>
        <taxon>Alphaproteobacteria</taxon>
        <taxon>Hyphomicrobiales</taxon>
        <taxon>Beijerinckiaceae</taxon>
        <taxon>Methylocapsa</taxon>
    </lineage>
</organism>
<dbReference type="EC" id="1.1.1.193" evidence="12"/>
<dbReference type="GO" id="GO:0008835">
    <property type="term" value="F:diaminohydroxyphosphoribosylaminopyrimidine deaminase activity"/>
    <property type="evidence" value="ECO:0007669"/>
    <property type="project" value="UniProtKB-EC"/>
</dbReference>
<dbReference type="InterPro" id="IPR004794">
    <property type="entry name" value="Eubact_RibD"/>
</dbReference>
<dbReference type="InterPro" id="IPR050765">
    <property type="entry name" value="Riboflavin_Biosynth_HTPR"/>
</dbReference>
<comment type="similarity">
    <text evidence="5 12">In the C-terminal section; belongs to the HTP reductase family.</text>
</comment>
<keyword evidence="6 12" id="KW-0686">Riboflavin biosynthesis</keyword>
<keyword evidence="10 12" id="KW-0560">Oxidoreductase</keyword>
<gene>
    <name evidence="14" type="primary">ribD</name>
    <name evidence="14" type="ORF">RZS28_14480</name>
</gene>
<sequence length="370" mass="38803">MINPETDARFMAAAIALGRRGLGLCAPNPAVGALIVKDGVILARGWTKPGGRPHAETEALGAAGARARGATIYVTLEPCSHHGVTPPCTDAIIAAKIARVVYAISDPDPRVAGRGHKLLSDAGIEVTKGVLVEEARRANLGHILRVSHKRPLVALKLALTADGYAAGPSHEPRLAITGPHANGLVHIMRSMHDAIMVGGGTIAADDPLLNVRLPGLDARKPLRVALDSDLRLSVKSRLVATAKSHPTLVIAGAGASEALASRLRNEKVEVAYVRRDQARRVDLAAALEHLGGRGVTRAFSEGGPRIASGLIRQGLADEVIILTAEKPFGREGLAGLDPAAAAALGDPSRYVKVETRRIGDDRLTRYEKAP</sequence>
<evidence type="ECO:0000256" key="4">
    <source>
        <dbReference type="ARBA" id="ARBA00005259"/>
    </source>
</evidence>
<dbReference type="RefSeq" id="WP_407338440.1">
    <property type="nucleotide sequence ID" value="NZ_CP136862.1"/>
</dbReference>
<evidence type="ECO:0000256" key="7">
    <source>
        <dbReference type="ARBA" id="ARBA00022723"/>
    </source>
</evidence>
<feature type="domain" description="CMP/dCMP-type deaminase" evidence="13">
    <location>
        <begin position="5"/>
        <end position="126"/>
    </location>
</feature>
<dbReference type="PROSITE" id="PS51747">
    <property type="entry name" value="CYT_DCMP_DEAMINASES_2"/>
    <property type="match status" value="1"/>
</dbReference>
<comment type="cofactor">
    <cofactor evidence="12">
        <name>Zn(2+)</name>
        <dbReference type="ChEBI" id="CHEBI:29105"/>
    </cofactor>
    <text evidence="12">Binds 1 zinc ion.</text>
</comment>
<dbReference type="GO" id="GO:0008703">
    <property type="term" value="F:5-amino-6-(5-phosphoribosylamino)uracil reductase activity"/>
    <property type="evidence" value="ECO:0007669"/>
    <property type="project" value="UniProtKB-EC"/>
</dbReference>
<evidence type="ECO:0000256" key="8">
    <source>
        <dbReference type="ARBA" id="ARBA00022833"/>
    </source>
</evidence>
<dbReference type="InterPro" id="IPR016192">
    <property type="entry name" value="APOBEC/CMP_deaminase_Zn-bd"/>
</dbReference>
<dbReference type="InterPro" id="IPR016193">
    <property type="entry name" value="Cytidine_deaminase-like"/>
</dbReference>
<dbReference type="InterPro" id="IPR002734">
    <property type="entry name" value="RibDG_C"/>
</dbReference>
<evidence type="ECO:0000256" key="1">
    <source>
        <dbReference type="ARBA" id="ARBA00002151"/>
    </source>
</evidence>
<keyword evidence="9 12" id="KW-0521">NADP</keyword>
<keyword evidence="15" id="KW-1185">Reference proteome</keyword>
<comment type="catalytic activity">
    <reaction evidence="12">
        <text>5-amino-6-(5-phospho-D-ribitylamino)uracil + NADP(+) = 5-amino-6-(5-phospho-D-ribosylamino)uracil + NADPH + H(+)</text>
        <dbReference type="Rhea" id="RHEA:17845"/>
        <dbReference type="ChEBI" id="CHEBI:15378"/>
        <dbReference type="ChEBI" id="CHEBI:57783"/>
        <dbReference type="ChEBI" id="CHEBI:58349"/>
        <dbReference type="ChEBI" id="CHEBI:58421"/>
        <dbReference type="ChEBI" id="CHEBI:58453"/>
        <dbReference type="EC" id="1.1.1.193"/>
    </reaction>
</comment>